<dbReference type="InterPro" id="IPR023485">
    <property type="entry name" value="Ptyr_pPase"/>
</dbReference>
<keyword evidence="4" id="KW-0904">Protein phosphatase</keyword>
<evidence type="ECO:0000256" key="5">
    <source>
        <dbReference type="PIRSR" id="PIRSR617867-1"/>
    </source>
</evidence>
<evidence type="ECO:0000259" key="6">
    <source>
        <dbReference type="SMART" id="SM00226"/>
    </source>
</evidence>
<dbReference type="PRINTS" id="PR00719">
    <property type="entry name" value="LMWPTPASE"/>
</dbReference>
<keyword evidence="3" id="KW-0378">Hydrolase</keyword>
<dbReference type="InterPro" id="IPR017867">
    <property type="entry name" value="Tyr_phospatase_low_mol_wt"/>
</dbReference>
<dbReference type="PANTHER" id="PTHR11717">
    <property type="entry name" value="LOW MOLECULAR WEIGHT PROTEIN TYROSINE PHOSPHATASE"/>
    <property type="match status" value="1"/>
</dbReference>
<dbReference type="OrthoDB" id="9784339at2"/>
<dbReference type="AlphaFoldDB" id="A0A2S7K245"/>
<proteinExistence type="inferred from homology"/>
<dbReference type="SMART" id="SM00226">
    <property type="entry name" value="LMWPc"/>
    <property type="match status" value="1"/>
</dbReference>
<comment type="caution">
    <text evidence="7">The sequence shown here is derived from an EMBL/GenBank/DDBJ whole genome shotgun (WGS) entry which is preliminary data.</text>
</comment>
<feature type="active site" description="Nucleophile" evidence="5">
    <location>
        <position position="9"/>
    </location>
</feature>
<accession>A0A2S7K245</accession>
<dbReference type="Gene3D" id="3.40.50.2300">
    <property type="match status" value="1"/>
</dbReference>
<comment type="similarity">
    <text evidence="1">Belongs to the low molecular weight phosphotyrosine protein phosphatase family.</text>
</comment>
<reference evidence="7 8" key="1">
    <citation type="submission" date="2017-12" db="EMBL/GenBank/DDBJ databases">
        <authorList>
            <person name="Hurst M.R.H."/>
        </authorList>
    </citation>
    <scope>NUCLEOTIDE SEQUENCE [LARGE SCALE GENOMIC DNA]</scope>
    <source>
        <strain evidence="7 8">SY-3-19</strain>
    </source>
</reference>
<feature type="active site" evidence="5">
    <location>
        <position position="15"/>
    </location>
</feature>
<evidence type="ECO:0000256" key="1">
    <source>
        <dbReference type="ARBA" id="ARBA00011063"/>
    </source>
</evidence>
<dbReference type="GO" id="GO:0004725">
    <property type="term" value="F:protein tyrosine phosphatase activity"/>
    <property type="evidence" value="ECO:0007669"/>
    <property type="project" value="UniProtKB-EC"/>
</dbReference>
<dbReference type="Proteomes" id="UP000239504">
    <property type="component" value="Unassembled WGS sequence"/>
</dbReference>
<evidence type="ECO:0000256" key="4">
    <source>
        <dbReference type="ARBA" id="ARBA00022912"/>
    </source>
</evidence>
<sequence>MAAKVLFVCLGNICRSPAAEGVLRARAKERGLELAIESAGTGGWHAGDPPDGRMIKAAARRGVDISYQRARQVDLSDFYQFDYILAMDLSNHTDLLELAPPNRTCDIRLFLDFADCAERETPDPYYGGGDGFERVLNLIELGAEGFLDHLEDESA</sequence>
<keyword evidence="8" id="KW-1185">Reference proteome</keyword>
<dbReference type="Pfam" id="PF01451">
    <property type="entry name" value="LMWPc"/>
    <property type="match status" value="1"/>
</dbReference>
<feature type="active site" description="Proton donor" evidence="5">
    <location>
        <position position="123"/>
    </location>
</feature>
<dbReference type="RefSeq" id="WP_104831720.1">
    <property type="nucleotide sequence ID" value="NZ_PJCH01000015.1"/>
</dbReference>
<evidence type="ECO:0000256" key="2">
    <source>
        <dbReference type="ARBA" id="ARBA00013064"/>
    </source>
</evidence>
<dbReference type="CDD" id="cd16343">
    <property type="entry name" value="LMWPTP"/>
    <property type="match status" value="1"/>
</dbReference>
<dbReference type="InterPro" id="IPR036196">
    <property type="entry name" value="Ptyr_pPase_sf"/>
</dbReference>
<feature type="domain" description="Phosphotyrosine protein phosphatase I" evidence="6">
    <location>
        <begin position="3"/>
        <end position="149"/>
    </location>
</feature>
<protein>
    <recommendedName>
        <fullName evidence="2">protein-tyrosine-phosphatase</fullName>
        <ecNumber evidence="2">3.1.3.48</ecNumber>
    </recommendedName>
</protein>
<dbReference type="EC" id="3.1.3.48" evidence="2"/>
<dbReference type="SUPFAM" id="SSF52788">
    <property type="entry name" value="Phosphotyrosine protein phosphatases I"/>
    <property type="match status" value="1"/>
</dbReference>
<dbReference type="InterPro" id="IPR050438">
    <property type="entry name" value="LMW_PTPase"/>
</dbReference>
<organism evidence="7 8">
    <name type="scientific">Hyphococcus luteus</name>
    <dbReference type="NCBI Taxonomy" id="2058213"/>
    <lineage>
        <taxon>Bacteria</taxon>
        <taxon>Pseudomonadati</taxon>
        <taxon>Pseudomonadota</taxon>
        <taxon>Alphaproteobacteria</taxon>
        <taxon>Parvularculales</taxon>
        <taxon>Parvularculaceae</taxon>
        <taxon>Hyphococcus</taxon>
    </lineage>
</organism>
<name>A0A2S7K245_9PROT</name>
<dbReference type="EMBL" id="PJCH01000015">
    <property type="protein sequence ID" value="PQA86508.1"/>
    <property type="molecule type" value="Genomic_DNA"/>
</dbReference>
<dbReference type="PANTHER" id="PTHR11717:SF7">
    <property type="entry name" value="LOW MOLECULAR WEIGHT PHOSPHOTYROSINE PROTEIN PHOSPHATASE"/>
    <property type="match status" value="1"/>
</dbReference>
<evidence type="ECO:0000313" key="7">
    <source>
        <dbReference type="EMBL" id="PQA86508.1"/>
    </source>
</evidence>
<evidence type="ECO:0000256" key="3">
    <source>
        <dbReference type="ARBA" id="ARBA00022801"/>
    </source>
</evidence>
<evidence type="ECO:0000313" key="8">
    <source>
        <dbReference type="Proteomes" id="UP000239504"/>
    </source>
</evidence>
<gene>
    <name evidence="7" type="ORF">CW354_19480</name>
</gene>